<name>A0A419PRN7_CLOSI</name>
<protein>
    <submittedName>
        <fullName evidence="1">Uncharacterized protein</fullName>
    </submittedName>
</protein>
<reference evidence="1 2" key="1">
    <citation type="journal article" date="2018" name="Biotechnol. Adv.">
        <title>Improved genomic resources and new bioinformatic workflow for the carcinogenic parasite Clonorchis sinensis: Biotechnological implications.</title>
        <authorList>
            <person name="Wang D."/>
            <person name="Korhonen P.K."/>
            <person name="Gasser R.B."/>
            <person name="Young N.D."/>
        </authorList>
    </citation>
    <scope>NUCLEOTIDE SEQUENCE [LARGE SCALE GENOMIC DNA]</scope>
    <source>
        <strain evidence="1">Cs-k2</strain>
    </source>
</reference>
<accession>A0A419PRN7</accession>
<proteinExistence type="predicted"/>
<gene>
    <name evidence="1" type="ORF">CSKR_108215</name>
</gene>
<dbReference type="EMBL" id="NIRI02000077">
    <property type="protein sequence ID" value="KAG5441088.1"/>
    <property type="molecule type" value="Genomic_DNA"/>
</dbReference>
<dbReference type="InParanoid" id="A0A419PRN7"/>
<keyword evidence="2" id="KW-1185">Reference proteome</keyword>
<sequence length="110" mass="12892">MVVFRRRWISMLLTDSRRLEEKRTVRRARTTAFGISGPIADEIKDQHTVGTMSQWRVNYHLIVKLACSISGGSQRYVESKRSVERLWSVPLQNVQLIRHSEAPFRKPLDR</sequence>
<evidence type="ECO:0000313" key="1">
    <source>
        <dbReference type="EMBL" id="KAG5441088.1"/>
    </source>
</evidence>
<dbReference type="AlphaFoldDB" id="A0A419PRN7"/>
<reference evidence="1 2" key="2">
    <citation type="journal article" date="2021" name="Genomics">
        <title>High-quality reference genome for Clonorchis sinensis.</title>
        <authorList>
            <person name="Young N.D."/>
            <person name="Stroehlein A.J."/>
            <person name="Kinkar L."/>
            <person name="Wang T."/>
            <person name="Sohn W.M."/>
            <person name="Chang B.C.H."/>
            <person name="Kaur P."/>
            <person name="Weisz D."/>
            <person name="Dudchenko O."/>
            <person name="Aiden E.L."/>
            <person name="Korhonen P.K."/>
            <person name="Gasser R.B."/>
        </authorList>
    </citation>
    <scope>NUCLEOTIDE SEQUENCE [LARGE SCALE GENOMIC DNA]</scope>
    <source>
        <strain evidence="1">Cs-k2</strain>
    </source>
</reference>
<organism evidence="1 2">
    <name type="scientific">Clonorchis sinensis</name>
    <name type="common">Chinese liver fluke</name>
    <dbReference type="NCBI Taxonomy" id="79923"/>
    <lineage>
        <taxon>Eukaryota</taxon>
        <taxon>Metazoa</taxon>
        <taxon>Spiralia</taxon>
        <taxon>Lophotrochozoa</taxon>
        <taxon>Platyhelminthes</taxon>
        <taxon>Trematoda</taxon>
        <taxon>Digenea</taxon>
        <taxon>Opisthorchiida</taxon>
        <taxon>Opisthorchiata</taxon>
        <taxon>Opisthorchiidae</taxon>
        <taxon>Clonorchis</taxon>
    </lineage>
</organism>
<dbReference type="Proteomes" id="UP000286415">
    <property type="component" value="Unassembled WGS sequence"/>
</dbReference>
<evidence type="ECO:0000313" key="2">
    <source>
        <dbReference type="Proteomes" id="UP000286415"/>
    </source>
</evidence>
<comment type="caution">
    <text evidence="1">The sequence shown here is derived from an EMBL/GenBank/DDBJ whole genome shotgun (WGS) entry which is preliminary data.</text>
</comment>